<proteinExistence type="predicted"/>
<evidence type="ECO:0000256" key="1">
    <source>
        <dbReference type="SAM" id="MobiDB-lite"/>
    </source>
</evidence>
<name>A0A0T6LQY2_WENVI</name>
<feature type="region of interest" description="Disordered" evidence="1">
    <location>
        <begin position="113"/>
        <end position="144"/>
    </location>
</feature>
<dbReference type="EMBL" id="LLZU01000022">
    <property type="protein sequence ID" value="KRV48526.1"/>
    <property type="molecule type" value="Genomic_DNA"/>
</dbReference>
<dbReference type="AlphaFoldDB" id="A0A0T6LQY2"/>
<sequence length="144" mass="15407">MTLAAAECAALEPLAAEWLARGVTPDHLARALTAGLPPQVHCPGAFARKRLTMKLPPEPEPTHVLARAEGAPPSGNWVLVCVGCDRPGDFETLPDGLCRDCRDELRREPGHLPATFRPEPAAPPPAVDVHAHADRIRAAMRKPG</sequence>
<dbReference type="eggNOG" id="ENOG5031D4H">
    <property type="taxonomic scope" value="Bacteria"/>
</dbReference>
<comment type="caution">
    <text evidence="2">The sequence shown here is derived from an EMBL/GenBank/DDBJ whole genome shotgun (WGS) entry which is preliminary data.</text>
</comment>
<keyword evidence="3" id="KW-1185">Reference proteome</keyword>
<protein>
    <submittedName>
        <fullName evidence="2">Uncharacterized protein</fullName>
    </submittedName>
</protein>
<accession>A0A0T6LQY2</accession>
<dbReference type="RefSeq" id="WP_058032888.1">
    <property type="nucleotide sequence ID" value="NZ_LLZU01000022.1"/>
</dbReference>
<organism evidence="2 3">
    <name type="scientific">Wenjunlia vitaminophila</name>
    <name type="common">Streptomyces vitaminophilus</name>
    <dbReference type="NCBI Taxonomy" id="76728"/>
    <lineage>
        <taxon>Bacteria</taxon>
        <taxon>Bacillati</taxon>
        <taxon>Actinomycetota</taxon>
        <taxon>Actinomycetes</taxon>
        <taxon>Kitasatosporales</taxon>
        <taxon>Streptomycetaceae</taxon>
        <taxon>Wenjunlia</taxon>
    </lineage>
</organism>
<reference evidence="2 3" key="1">
    <citation type="submission" date="2015-10" db="EMBL/GenBank/DDBJ databases">
        <title>Draft genome sequence of pyrrolomycin-producing Streptomyces vitaminophilus.</title>
        <authorList>
            <person name="Graham D.E."/>
            <person name="Mahan K.M."/>
            <person name="Klingeman D.M."/>
            <person name="Hettich R.L."/>
            <person name="Parry R.J."/>
        </authorList>
    </citation>
    <scope>NUCLEOTIDE SEQUENCE [LARGE SCALE GENOMIC DNA]</scope>
    <source>
        <strain evidence="2 3">ATCC 31673</strain>
    </source>
</reference>
<evidence type="ECO:0000313" key="3">
    <source>
        <dbReference type="Proteomes" id="UP000050867"/>
    </source>
</evidence>
<dbReference type="Proteomes" id="UP000050867">
    <property type="component" value="Unassembled WGS sequence"/>
</dbReference>
<gene>
    <name evidence="2" type="ORF">AQ490_24980</name>
</gene>
<evidence type="ECO:0000313" key="2">
    <source>
        <dbReference type="EMBL" id="KRV48526.1"/>
    </source>
</evidence>